<evidence type="ECO:0000313" key="3">
    <source>
        <dbReference type="EMBL" id="GMR46837.1"/>
    </source>
</evidence>
<feature type="non-terminal residue" evidence="3">
    <location>
        <position position="1"/>
    </location>
</feature>
<feature type="chain" id="PRO_5042928167" description="DUF7622 domain-containing protein" evidence="1">
    <location>
        <begin position="17"/>
        <end position="306"/>
    </location>
</feature>
<evidence type="ECO:0000313" key="4">
    <source>
        <dbReference type="Proteomes" id="UP001328107"/>
    </source>
</evidence>
<protein>
    <recommendedName>
        <fullName evidence="2">DUF7622 domain-containing protein</fullName>
    </recommendedName>
</protein>
<dbReference type="PANTHER" id="PTHR37433:SF5">
    <property type="entry name" value="DUF753 DOMAIN-CONTAINING PROTEIN-RELATED"/>
    <property type="match status" value="1"/>
</dbReference>
<accession>A0AAN5CM08</accession>
<dbReference type="AlphaFoldDB" id="A0AAN5CM08"/>
<feature type="signal peptide" evidence="1">
    <location>
        <begin position="1"/>
        <end position="16"/>
    </location>
</feature>
<organism evidence="3 4">
    <name type="scientific">Pristionchus mayeri</name>
    <dbReference type="NCBI Taxonomy" id="1317129"/>
    <lineage>
        <taxon>Eukaryota</taxon>
        <taxon>Metazoa</taxon>
        <taxon>Ecdysozoa</taxon>
        <taxon>Nematoda</taxon>
        <taxon>Chromadorea</taxon>
        <taxon>Rhabditida</taxon>
        <taxon>Rhabditina</taxon>
        <taxon>Diplogasteromorpha</taxon>
        <taxon>Diplogasteroidea</taxon>
        <taxon>Neodiplogasteridae</taxon>
        <taxon>Pristionchus</taxon>
    </lineage>
</organism>
<feature type="domain" description="DUF7622" evidence="2">
    <location>
        <begin position="174"/>
        <end position="242"/>
    </location>
</feature>
<dbReference type="PANTHER" id="PTHR37433">
    <property type="entry name" value="PROTEIN CBG25136-RELATED"/>
    <property type="match status" value="1"/>
</dbReference>
<gene>
    <name evidence="3" type="ORF">PMAYCL1PPCAC_17032</name>
</gene>
<dbReference type="EMBL" id="BTRK01000004">
    <property type="protein sequence ID" value="GMR46837.1"/>
    <property type="molecule type" value="Genomic_DNA"/>
</dbReference>
<dbReference type="InterPro" id="IPR056039">
    <property type="entry name" value="DUF7622"/>
</dbReference>
<reference evidence="4" key="1">
    <citation type="submission" date="2022-10" db="EMBL/GenBank/DDBJ databases">
        <title>Genome assembly of Pristionchus species.</title>
        <authorList>
            <person name="Yoshida K."/>
            <person name="Sommer R.J."/>
        </authorList>
    </citation>
    <scope>NUCLEOTIDE SEQUENCE [LARGE SCALE GENOMIC DNA]</scope>
    <source>
        <strain evidence="4">RS5460</strain>
    </source>
</reference>
<dbReference type="Pfam" id="PF24602">
    <property type="entry name" value="DUF7622"/>
    <property type="match status" value="1"/>
</dbReference>
<keyword evidence="4" id="KW-1185">Reference proteome</keyword>
<keyword evidence="1" id="KW-0732">Signal</keyword>
<sequence>FPMYPLLFLLLPSTLAVTCFDSITGGTCCGDYCYAYRENGKSKIEETGCMIGEIYRSVNGKCLDESEKSYCYCDSDLCNNPNADYPNWKQGKLKCGKERNCIACDRFHFDDTLYDDCRLEEGTIFARLMQPQSCARFQAGKLSNGNNELVTCVCDKGDNCGKKLLEFQKLDSKKVTCLMGSGGVDTCKGDFCFIIGSEYISLRKRGCITNNETLFAGLFKIGYFIDRGEEHIICQSKNCNQNWEVAKQSVIINEPVCSTTTVTTSTTSTTTKSTSESIEEYFRRRWNSLIYSWTNVFNDVMLRLEG</sequence>
<proteinExistence type="predicted"/>
<dbReference type="Proteomes" id="UP001328107">
    <property type="component" value="Unassembled WGS sequence"/>
</dbReference>
<comment type="caution">
    <text evidence="3">The sequence shown here is derived from an EMBL/GenBank/DDBJ whole genome shotgun (WGS) entry which is preliminary data.</text>
</comment>
<evidence type="ECO:0000259" key="2">
    <source>
        <dbReference type="Pfam" id="PF24602"/>
    </source>
</evidence>
<evidence type="ECO:0000256" key="1">
    <source>
        <dbReference type="SAM" id="SignalP"/>
    </source>
</evidence>
<name>A0AAN5CM08_9BILA</name>